<dbReference type="HOGENOM" id="CLU_996475_0_0_0"/>
<gene>
    <name evidence="1" type="ordered locus">Deima_1445</name>
</gene>
<proteinExistence type="predicted"/>
<dbReference type="EMBL" id="CP002454">
    <property type="protein sequence ID" value="ADV67094.1"/>
    <property type="molecule type" value="Genomic_DNA"/>
</dbReference>
<sequence>MAHVWLEVPRDRTAYADLSTDHYPWPEVFADLRARSFLSGVLDVTAGGQRGRFVWVGGDGLGGHIGTQDADLATIARTFPRAQVSLYLLDATVAEMTWTHRTAAPQPGQAAWSDARPQLESTRFSGIVLAGDRASFWQAGRALGGVLPAAHDTPATITVTPDVGVQDMVGFWNAVLSHVSQVVPLGQLWQSTTVELADDHPCLDPFAREVTLDGATLIVADDVPTDELNPALRDAFADMMRRSGVRVVNLPLGELRLRPEWSLSGIGDIP</sequence>
<keyword evidence="2" id="KW-1185">Reference proteome</keyword>
<dbReference type="KEGG" id="dmr:Deima_1445"/>
<name>E8U7Q5_DEIML</name>
<organism evidence="1 2">
    <name type="scientific">Deinococcus maricopensis (strain DSM 21211 / LMG 22137 / NRRL B-23946 / LB-34)</name>
    <dbReference type="NCBI Taxonomy" id="709986"/>
    <lineage>
        <taxon>Bacteria</taxon>
        <taxon>Thermotogati</taxon>
        <taxon>Deinococcota</taxon>
        <taxon>Deinococci</taxon>
        <taxon>Deinococcales</taxon>
        <taxon>Deinococcaceae</taxon>
        <taxon>Deinococcus</taxon>
    </lineage>
</organism>
<reference evidence="2" key="2">
    <citation type="submission" date="2011-01" db="EMBL/GenBank/DDBJ databases">
        <title>The complete genome of Deinococcus maricopensis DSM 21211.</title>
        <authorList>
            <consortium name="US DOE Joint Genome Institute (JGI-PGF)"/>
            <person name="Lucas S."/>
            <person name="Copeland A."/>
            <person name="Lapidus A."/>
            <person name="Goodwin L."/>
            <person name="Pitluck S."/>
            <person name="Kyrpides N."/>
            <person name="Mavromatis K."/>
            <person name="Pagani I."/>
            <person name="Ivanova N."/>
            <person name="Ovchinnikova G."/>
            <person name="Zeytun A."/>
            <person name="Detter J.C."/>
            <person name="Han C."/>
            <person name="Land M."/>
            <person name="Hauser L."/>
            <person name="Markowitz V."/>
            <person name="Cheng J.-F."/>
            <person name="Hugenholtz P."/>
            <person name="Woyke T."/>
            <person name="Wu D."/>
            <person name="Pukall R."/>
            <person name="Gehrich-Schroeter G."/>
            <person name="Brambilla E."/>
            <person name="Klenk H.-P."/>
            <person name="Eisen J.A."/>
        </authorList>
    </citation>
    <scope>NUCLEOTIDE SEQUENCE [LARGE SCALE GENOMIC DNA]</scope>
    <source>
        <strain evidence="2">DSM 21211 / LMG 22137 / NRRL B-23946 / LB-34</strain>
    </source>
</reference>
<dbReference type="STRING" id="709986.Deima_1445"/>
<reference evidence="1 2" key="1">
    <citation type="journal article" date="2011" name="Stand. Genomic Sci.">
        <title>Complete genome sequence of Deinococcus maricopensis type strain (LB-34).</title>
        <authorList>
            <person name="Pukall R."/>
            <person name="Zeytun A."/>
            <person name="Lucas S."/>
            <person name="Lapidus A."/>
            <person name="Hammon N."/>
            <person name="Deshpande S."/>
            <person name="Nolan M."/>
            <person name="Cheng J.F."/>
            <person name="Pitluck S."/>
            <person name="Liolios K."/>
            <person name="Pagani I."/>
            <person name="Mikhailova N."/>
            <person name="Ivanova N."/>
            <person name="Mavromatis K."/>
            <person name="Pati A."/>
            <person name="Tapia R."/>
            <person name="Han C."/>
            <person name="Goodwin L."/>
            <person name="Chen A."/>
            <person name="Palaniappan K."/>
            <person name="Land M."/>
            <person name="Hauser L."/>
            <person name="Chang Y.J."/>
            <person name="Jeffries C.D."/>
            <person name="Brambilla E.M."/>
            <person name="Rohde M."/>
            <person name="Goker M."/>
            <person name="Detter J.C."/>
            <person name="Woyke T."/>
            <person name="Bristow J."/>
            <person name="Eisen J.A."/>
            <person name="Markowitz V."/>
            <person name="Hugenholtz P."/>
            <person name="Kyrpides N.C."/>
            <person name="Klenk H.P."/>
        </authorList>
    </citation>
    <scope>NUCLEOTIDE SEQUENCE [LARGE SCALE GENOMIC DNA]</scope>
    <source>
        <strain evidence="2">DSM 21211 / LMG 22137 / NRRL B-23946 / LB-34</strain>
    </source>
</reference>
<dbReference type="AlphaFoldDB" id="E8U7Q5"/>
<evidence type="ECO:0000313" key="2">
    <source>
        <dbReference type="Proteomes" id="UP000008635"/>
    </source>
</evidence>
<accession>E8U7Q5</accession>
<protein>
    <submittedName>
        <fullName evidence="1">Uncharacterized protein</fullName>
    </submittedName>
</protein>
<dbReference type="Proteomes" id="UP000008635">
    <property type="component" value="Chromosome"/>
</dbReference>
<evidence type="ECO:0000313" key="1">
    <source>
        <dbReference type="EMBL" id="ADV67094.1"/>
    </source>
</evidence>
<dbReference type="RefSeq" id="WP_013556599.1">
    <property type="nucleotide sequence ID" value="NC_014958.1"/>
</dbReference>
<dbReference type="OrthoDB" id="58726at2"/>